<reference evidence="1" key="1">
    <citation type="submission" date="2015-05" db="UniProtKB">
        <authorList>
            <consortium name="EnsemblMetazoa"/>
        </authorList>
    </citation>
    <scope>IDENTIFICATION</scope>
</reference>
<dbReference type="HOGENOM" id="CLU_3071215_0_0_1"/>
<protein>
    <submittedName>
        <fullName evidence="1">Uncharacterized protein</fullName>
    </submittedName>
</protein>
<evidence type="ECO:0000313" key="2">
    <source>
        <dbReference type="Proteomes" id="UP000015103"/>
    </source>
</evidence>
<evidence type="ECO:0000313" key="1">
    <source>
        <dbReference type="EnsemblMetazoa" id="RPRC006596-PA"/>
    </source>
</evidence>
<dbReference type="VEuPathDB" id="VectorBase:RPRC006596"/>
<accession>T1HRC6</accession>
<dbReference type="EnsemblMetazoa" id="RPRC006596-RA">
    <property type="protein sequence ID" value="RPRC006596-PA"/>
    <property type="gene ID" value="RPRC006596"/>
</dbReference>
<keyword evidence="2" id="KW-1185">Reference proteome</keyword>
<dbReference type="InParanoid" id="T1HRC6"/>
<organism evidence="1 2">
    <name type="scientific">Rhodnius prolixus</name>
    <name type="common">Triatomid bug</name>
    <dbReference type="NCBI Taxonomy" id="13249"/>
    <lineage>
        <taxon>Eukaryota</taxon>
        <taxon>Metazoa</taxon>
        <taxon>Ecdysozoa</taxon>
        <taxon>Arthropoda</taxon>
        <taxon>Hexapoda</taxon>
        <taxon>Insecta</taxon>
        <taxon>Pterygota</taxon>
        <taxon>Neoptera</taxon>
        <taxon>Paraneoptera</taxon>
        <taxon>Hemiptera</taxon>
        <taxon>Heteroptera</taxon>
        <taxon>Panheteroptera</taxon>
        <taxon>Cimicomorpha</taxon>
        <taxon>Reduviidae</taxon>
        <taxon>Triatominae</taxon>
        <taxon>Rhodnius</taxon>
    </lineage>
</organism>
<dbReference type="EMBL" id="ACPB03013912">
    <property type="status" value="NOT_ANNOTATED_CDS"/>
    <property type="molecule type" value="Genomic_DNA"/>
</dbReference>
<name>T1HRC6_RHOPR</name>
<dbReference type="AlphaFoldDB" id="T1HRC6"/>
<proteinExistence type="predicted"/>
<sequence length="53" mass="5913">MYLLNIAYSQDDTNVEGSSENSTDVLIQESNSSIPLLNKSDTNKTNSYKSVRK</sequence>
<dbReference type="Proteomes" id="UP000015103">
    <property type="component" value="Unassembled WGS sequence"/>
</dbReference>